<evidence type="ECO:0000256" key="2">
    <source>
        <dbReference type="ARBA" id="ARBA00023002"/>
    </source>
</evidence>
<dbReference type="InterPro" id="IPR036291">
    <property type="entry name" value="NAD(P)-bd_dom_sf"/>
</dbReference>
<dbReference type="InterPro" id="IPR002347">
    <property type="entry name" value="SDR_fam"/>
</dbReference>
<dbReference type="Pfam" id="PF00106">
    <property type="entry name" value="adh_short"/>
    <property type="match status" value="1"/>
</dbReference>
<dbReference type="GO" id="GO:0048038">
    <property type="term" value="F:quinone binding"/>
    <property type="evidence" value="ECO:0007669"/>
    <property type="project" value="TreeGrafter"/>
</dbReference>
<dbReference type="PANTHER" id="PTHR42760:SF133">
    <property type="entry name" value="3-OXOACYL-[ACYL-CARRIER-PROTEIN] REDUCTASE"/>
    <property type="match status" value="1"/>
</dbReference>
<protein>
    <submittedName>
        <fullName evidence="5">3-oxoacyl-[acyl-carrier protein] reductase</fullName>
        <ecNumber evidence="5">1.1.1.100</ecNumber>
    </submittedName>
</protein>
<gene>
    <name evidence="5" type="ORF">AVDCRST_MAG79-74</name>
</gene>
<dbReference type="SMART" id="SM00822">
    <property type="entry name" value="PKS_KR"/>
    <property type="match status" value="1"/>
</dbReference>
<proteinExistence type="inferred from homology"/>
<evidence type="ECO:0000313" key="5">
    <source>
        <dbReference type="EMBL" id="CAA9518885.1"/>
    </source>
</evidence>
<dbReference type="FunFam" id="3.40.50.720:FF:000084">
    <property type="entry name" value="Short-chain dehydrogenase reductase"/>
    <property type="match status" value="1"/>
</dbReference>
<dbReference type="EMBL" id="CADCWC010000011">
    <property type="protein sequence ID" value="CAA9518885.1"/>
    <property type="molecule type" value="Genomic_DNA"/>
</dbReference>
<feature type="domain" description="Ketoreductase" evidence="4">
    <location>
        <begin position="6"/>
        <end position="185"/>
    </location>
</feature>
<dbReference type="EC" id="1.1.1.100" evidence="5"/>
<dbReference type="PRINTS" id="PR00081">
    <property type="entry name" value="GDHRDH"/>
</dbReference>
<reference evidence="5" key="1">
    <citation type="submission" date="2020-02" db="EMBL/GenBank/DDBJ databases">
        <authorList>
            <person name="Meier V. D."/>
        </authorList>
    </citation>
    <scope>NUCLEOTIDE SEQUENCE</scope>
    <source>
        <strain evidence="5">AVDCRST_MAG79</strain>
    </source>
</reference>
<evidence type="ECO:0000256" key="1">
    <source>
        <dbReference type="ARBA" id="ARBA00006484"/>
    </source>
</evidence>
<organism evidence="5">
    <name type="scientific">uncultured Thermoleophilia bacterium</name>
    <dbReference type="NCBI Taxonomy" id="1497501"/>
    <lineage>
        <taxon>Bacteria</taxon>
        <taxon>Bacillati</taxon>
        <taxon>Actinomycetota</taxon>
        <taxon>Thermoleophilia</taxon>
        <taxon>environmental samples</taxon>
    </lineage>
</organism>
<dbReference type="Gene3D" id="3.40.50.720">
    <property type="entry name" value="NAD(P)-binding Rossmann-like Domain"/>
    <property type="match status" value="1"/>
</dbReference>
<dbReference type="GO" id="GO:0004316">
    <property type="term" value="F:3-oxoacyl-[acyl-carrier-protein] reductase (NADPH) activity"/>
    <property type="evidence" value="ECO:0007669"/>
    <property type="project" value="UniProtKB-EC"/>
</dbReference>
<dbReference type="PRINTS" id="PR00080">
    <property type="entry name" value="SDRFAMILY"/>
</dbReference>
<dbReference type="GO" id="GO:0006633">
    <property type="term" value="P:fatty acid biosynthetic process"/>
    <property type="evidence" value="ECO:0007669"/>
    <property type="project" value="TreeGrafter"/>
</dbReference>
<dbReference type="AlphaFoldDB" id="A0A6J4TBG3"/>
<dbReference type="SUPFAM" id="SSF51735">
    <property type="entry name" value="NAD(P)-binding Rossmann-fold domains"/>
    <property type="match status" value="1"/>
</dbReference>
<evidence type="ECO:0000256" key="3">
    <source>
        <dbReference type="RuleBase" id="RU000363"/>
    </source>
</evidence>
<dbReference type="NCBIfam" id="NF005559">
    <property type="entry name" value="PRK07231.1"/>
    <property type="match status" value="1"/>
</dbReference>
<dbReference type="PANTHER" id="PTHR42760">
    <property type="entry name" value="SHORT-CHAIN DEHYDROGENASES/REDUCTASES FAMILY MEMBER"/>
    <property type="match status" value="1"/>
</dbReference>
<keyword evidence="2 5" id="KW-0560">Oxidoreductase</keyword>
<dbReference type="InterPro" id="IPR057326">
    <property type="entry name" value="KR_dom"/>
</dbReference>
<accession>A0A6J4TBG3</accession>
<sequence length="258" mass="27195">MQLEGKVAIVTGGASGMGRAVALGYADEGADVVIADLNQDAAQAVVDELQAKGRRGLAVRFDVTDPQACKDLVARTVDELGHLDLLYNNAGIGLIKPVWDTTPDEWDRIFAVNVKGLFFMAQAACEPMRAQRSGKIINVSSIAGRRGEALVVAYCASKATVISITQSLALALAPYGVNVNAVAPGVVDTPYWKEVDKQFAALQGKQEGEPFRDVAANIPLGRTSVPEDVVPLAVFLAGPGSDYVTGQTYNVEGGMVMS</sequence>
<comment type="similarity">
    <text evidence="1 3">Belongs to the short-chain dehydrogenases/reductases (SDR) family.</text>
</comment>
<evidence type="ECO:0000259" key="4">
    <source>
        <dbReference type="SMART" id="SM00822"/>
    </source>
</evidence>
<name>A0A6J4TBG3_9ACTN</name>